<keyword evidence="1" id="KW-0812">Transmembrane</keyword>
<evidence type="ECO:0000256" key="1">
    <source>
        <dbReference type="SAM" id="Phobius"/>
    </source>
</evidence>
<comment type="caution">
    <text evidence="2">The sequence shown here is derived from an EMBL/GenBank/DDBJ whole genome shotgun (WGS) entry which is preliminary data.</text>
</comment>
<feature type="transmembrane region" description="Helical" evidence="1">
    <location>
        <begin position="150"/>
        <end position="177"/>
    </location>
</feature>
<evidence type="ECO:0000313" key="2">
    <source>
        <dbReference type="EMBL" id="CAH0481134.1"/>
    </source>
</evidence>
<feature type="transmembrane region" description="Helical" evidence="1">
    <location>
        <begin position="115"/>
        <end position="138"/>
    </location>
</feature>
<feature type="transmembrane region" description="Helical" evidence="1">
    <location>
        <begin position="197"/>
        <end position="223"/>
    </location>
</feature>
<protein>
    <submittedName>
        <fullName evidence="2">Uncharacterized protein</fullName>
    </submittedName>
</protein>
<keyword evidence="4" id="KW-1185">Reference proteome</keyword>
<name>A0AAU9L935_9STRA</name>
<keyword evidence="1" id="KW-0472">Membrane</keyword>
<reference evidence="2 4" key="1">
    <citation type="submission" date="2021-11" db="EMBL/GenBank/DDBJ databases">
        <authorList>
            <person name="Islam A."/>
            <person name="Islam S."/>
            <person name="Flora M.S."/>
            <person name="Rahman M."/>
            <person name="Ziaur R.M."/>
            <person name="Epstein J.H."/>
            <person name="Hassan M."/>
            <person name="Klassen M."/>
            <person name="Woodard K."/>
            <person name="Webb A."/>
            <person name="Webby R.J."/>
            <person name="El Zowalaty M.E."/>
        </authorList>
    </citation>
    <scope>NUCLEOTIDE SEQUENCE</scope>
    <source>
        <strain evidence="3">Pbs1</strain>
        <strain evidence="2">Pbs3</strain>
    </source>
</reference>
<proteinExistence type="predicted"/>
<evidence type="ECO:0000313" key="5">
    <source>
        <dbReference type="Proteomes" id="UP001160483"/>
    </source>
</evidence>
<dbReference type="EMBL" id="CAKKTJ010000327">
    <property type="protein sequence ID" value="CAH0481134.1"/>
    <property type="molecule type" value="Genomic_DNA"/>
</dbReference>
<dbReference type="Proteomes" id="UP001160483">
    <property type="component" value="Unassembled WGS sequence"/>
</dbReference>
<accession>A0AAU9L935</accession>
<dbReference type="EMBL" id="CAKLCB010000319">
    <property type="protein sequence ID" value="CAH0519872.1"/>
    <property type="molecule type" value="Genomic_DNA"/>
</dbReference>
<gene>
    <name evidence="3" type="ORF">PBS001_LOCUS6386</name>
    <name evidence="2" type="ORF">PBS003_LOCUS7741</name>
</gene>
<sequence>MKNLLQLSVVIVAVVLVLLTWYTTLMPQWLVQSGERNKTVYYAQGIGIWLNYTEHVGDPRFDPGNALWVPPQESGVDTYGTQCSTQHSFCNAAVGELHKQYCQVMEVYCGTAMTFLQLMLSMIAGVAVVVVIWAIHLITTTHCTIADLYLMHLCLFNGVGCLVAAMVWYVFVFRLIISSTFYQDQLNRCLESTSGRMCWQIGLCFYFLIAVGVLNSILAMLVISHATNKFTRFQKLLRRMYETAAVVEAPRPVVNMKTQVVANRGNEALESTEMALDVEEYFELTKLAPLKKHPSALLPRDVSKIDAKTQK</sequence>
<feature type="transmembrane region" description="Helical" evidence="1">
    <location>
        <begin position="7"/>
        <end position="24"/>
    </location>
</feature>
<evidence type="ECO:0000313" key="4">
    <source>
        <dbReference type="Proteomes" id="UP001158986"/>
    </source>
</evidence>
<dbReference type="Proteomes" id="UP001158986">
    <property type="component" value="Unassembled WGS sequence"/>
</dbReference>
<organism evidence="2 5">
    <name type="scientific">Peronospora belbahrii</name>
    <dbReference type="NCBI Taxonomy" id="622444"/>
    <lineage>
        <taxon>Eukaryota</taxon>
        <taxon>Sar</taxon>
        <taxon>Stramenopiles</taxon>
        <taxon>Oomycota</taxon>
        <taxon>Peronosporomycetes</taxon>
        <taxon>Peronosporales</taxon>
        <taxon>Peronosporaceae</taxon>
        <taxon>Peronospora</taxon>
    </lineage>
</organism>
<evidence type="ECO:0000313" key="3">
    <source>
        <dbReference type="EMBL" id="CAH0519872.1"/>
    </source>
</evidence>
<dbReference type="AlphaFoldDB" id="A0AAU9L935"/>
<keyword evidence="1" id="KW-1133">Transmembrane helix</keyword>